<proteinExistence type="predicted"/>
<keyword evidence="4" id="KW-0902">Two-component regulatory system</keyword>
<feature type="domain" description="Response regulatory" evidence="10">
    <location>
        <begin position="3"/>
        <end position="119"/>
    </location>
</feature>
<dbReference type="PRINTS" id="PR00032">
    <property type="entry name" value="HTHARAC"/>
</dbReference>
<dbReference type="RefSeq" id="WP_075528785.1">
    <property type="nucleotide sequence ID" value="NZ_CP017560.1"/>
</dbReference>
<dbReference type="InterPro" id="IPR018062">
    <property type="entry name" value="HTH_AraC-typ_CS"/>
</dbReference>
<gene>
    <name evidence="11" type="ORF">BI350_14470</name>
</gene>
<evidence type="ECO:0000256" key="4">
    <source>
        <dbReference type="ARBA" id="ARBA00023012"/>
    </source>
</evidence>
<evidence type="ECO:0000256" key="5">
    <source>
        <dbReference type="ARBA" id="ARBA00023015"/>
    </source>
</evidence>
<reference evidence="11 12" key="1">
    <citation type="submission" date="2016-09" db="EMBL/GenBank/DDBJ databases">
        <title>Complete genome sequence of the Lysinibacillus sphaericus LMG 22257, a specie of Bacillus with ureolytic activity that can effectively biodeposit calcium carbonate.</title>
        <authorList>
            <person name="Yan W."/>
        </authorList>
    </citation>
    <scope>NUCLEOTIDE SEQUENCE [LARGE SCALE GENOMIC DNA]</scope>
    <source>
        <strain evidence="11 12">LMG 22257</strain>
    </source>
</reference>
<evidence type="ECO:0000256" key="1">
    <source>
        <dbReference type="ARBA" id="ARBA00004496"/>
    </source>
</evidence>
<evidence type="ECO:0000256" key="7">
    <source>
        <dbReference type="ARBA" id="ARBA00023163"/>
    </source>
</evidence>
<dbReference type="SMART" id="SM00342">
    <property type="entry name" value="HTH_ARAC"/>
    <property type="match status" value="1"/>
</dbReference>
<dbReference type="PROSITE" id="PS50110">
    <property type="entry name" value="RESPONSE_REGULATORY"/>
    <property type="match status" value="1"/>
</dbReference>
<dbReference type="PROSITE" id="PS00041">
    <property type="entry name" value="HTH_ARAC_FAMILY_1"/>
    <property type="match status" value="1"/>
</dbReference>
<evidence type="ECO:0000256" key="3">
    <source>
        <dbReference type="ARBA" id="ARBA00022553"/>
    </source>
</evidence>
<name>A0A1D8JIS9_9BACL</name>
<dbReference type="Gene3D" id="3.40.50.2300">
    <property type="match status" value="1"/>
</dbReference>
<dbReference type="SUPFAM" id="SSF52172">
    <property type="entry name" value="CheY-like"/>
    <property type="match status" value="1"/>
</dbReference>
<evidence type="ECO:0000259" key="9">
    <source>
        <dbReference type="PROSITE" id="PS01124"/>
    </source>
</evidence>
<dbReference type="InterPro" id="IPR009057">
    <property type="entry name" value="Homeodomain-like_sf"/>
</dbReference>
<evidence type="ECO:0000256" key="8">
    <source>
        <dbReference type="PROSITE-ProRule" id="PRU00169"/>
    </source>
</evidence>
<dbReference type="InterPro" id="IPR020449">
    <property type="entry name" value="Tscrpt_reg_AraC-type_HTH"/>
</dbReference>
<evidence type="ECO:0000259" key="10">
    <source>
        <dbReference type="PROSITE" id="PS50110"/>
    </source>
</evidence>
<feature type="modified residue" description="4-aspartylphosphate" evidence="8">
    <location>
        <position position="54"/>
    </location>
</feature>
<sequence length="523" mass="60377">MNKVIIVEDDRIIRRSICNAPWEENGFILAGEASDGESALELIEKEQPQVVISDITMPFMNGLEMARIIKVTSPHTKVIFLTGYEDFKYAQEAIKLQAFDYLLKPIKIEKLIRKAQSAAIEYEKEIKKERRFHDTLPLLQQSFLQKLTNNENENTDLDIEKELLELGVELDGPFFTSMFINFTSVNEEEAVIKKQITEIMRNLFSESINGHVINGAKNEMAVFLSTVYDGCLGNITFARQAIDKIYNQFDETVTITIGRTYCNVFDIHTSYLEARFAMDMKHIMGTGCVYSIDDTVPCEFQHEKTLLDLEKAFKDQLKLGLPGKAKETIEQLRNVIKGNKNIQLEETKILALKYSTLLLYQVKKWEKDESESSSMTELFNLILQMNSIQEMLEILHQLVDEWAESMNEEKKQNHNSLVDKAMAFMNEHYHDEELTQQKVAQNVFVSAPYLSNLFKVEKGLNFGDYLLELRMKKAMELLRLHDAKIYKVAESVGYRNPQYFSISFKKYTGQTPGEYRRGIINTA</sequence>
<keyword evidence="7" id="KW-0804">Transcription</keyword>
<keyword evidence="2" id="KW-0963">Cytoplasm</keyword>
<keyword evidence="3 8" id="KW-0597">Phosphoprotein</keyword>
<dbReference type="InterPro" id="IPR041522">
    <property type="entry name" value="CdaR_GGDEF"/>
</dbReference>
<dbReference type="PROSITE" id="PS01124">
    <property type="entry name" value="HTH_ARAC_FAMILY_2"/>
    <property type="match status" value="1"/>
</dbReference>
<dbReference type="InterPro" id="IPR051552">
    <property type="entry name" value="HptR"/>
</dbReference>
<dbReference type="Proteomes" id="UP000185746">
    <property type="component" value="Chromosome"/>
</dbReference>
<dbReference type="AlphaFoldDB" id="A0A1D8JIS9"/>
<keyword evidence="5" id="KW-0805">Transcription regulation</keyword>
<evidence type="ECO:0008006" key="13">
    <source>
        <dbReference type="Google" id="ProtNLM"/>
    </source>
</evidence>
<dbReference type="PANTHER" id="PTHR42713:SF3">
    <property type="entry name" value="TRANSCRIPTIONAL REGULATORY PROTEIN HPTR"/>
    <property type="match status" value="1"/>
</dbReference>
<dbReference type="KEGG" id="surl:BI350_14470"/>
<dbReference type="Gene3D" id="1.10.10.60">
    <property type="entry name" value="Homeodomain-like"/>
    <property type="match status" value="2"/>
</dbReference>
<accession>A0A1D8JIS9</accession>
<evidence type="ECO:0000313" key="12">
    <source>
        <dbReference type="Proteomes" id="UP000185746"/>
    </source>
</evidence>
<dbReference type="Pfam" id="PF00072">
    <property type="entry name" value="Response_reg"/>
    <property type="match status" value="1"/>
</dbReference>
<comment type="subcellular location">
    <subcellularLocation>
        <location evidence="1">Cytoplasm</location>
    </subcellularLocation>
</comment>
<dbReference type="InterPro" id="IPR011006">
    <property type="entry name" value="CheY-like_superfamily"/>
</dbReference>
<evidence type="ECO:0000256" key="2">
    <source>
        <dbReference type="ARBA" id="ARBA00022490"/>
    </source>
</evidence>
<dbReference type="Pfam" id="PF17853">
    <property type="entry name" value="GGDEF_2"/>
    <property type="match status" value="1"/>
</dbReference>
<dbReference type="CDD" id="cd17536">
    <property type="entry name" value="REC_YesN-like"/>
    <property type="match status" value="1"/>
</dbReference>
<dbReference type="GO" id="GO:0003700">
    <property type="term" value="F:DNA-binding transcription factor activity"/>
    <property type="evidence" value="ECO:0007669"/>
    <property type="project" value="InterPro"/>
</dbReference>
<dbReference type="GO" id="GO:0005737">
    <property type="term" value="C:cytoplasm"/>
    <property type="evidence" value="ECO:0007669"/>
    <property type="project" value="UniProtKB-SubCell"/>
</dbReference>
<dbReference type="InterPro" id="IPR001789">
    <property type="entry name" value="Sig_transdc_resp-reg_receiver"/>
</dbReference>
<protein>
    <recommendedName>
        <fullName evidence="13">DNA-binding response regulator</fullName>
    </recommendedName>
</protein>
<feature type="domain" description="HTH araC/xylS-type" evidence="9">
    <location>
        <begin position="419"/>
        <end position="518"/>
    </location>
</feature>
<dbReference type="EMBL" id="CP017560">
    <property type="protein sequence ID" value="AOV08619.1"/>
    <property type="molecule type" value="Genomic_DNA"/>
</dbReference>
<keyword evidence="12" id="KW-1185">Reference proteome</keyword>
<dbReference type="GO" id="GO:0000160">
    <property type="term" value="P:phosphorelay signal transduction system"/>
    <property type="evidence" value="ECO:0007669"/>
    <property type="project" value="UniProtKB-KW"/>
</dbReference>
<evidence type="ECO:0000313" key="11">
    <source>
        <dbReference type="EMBL" id="AOV08619.1"/>
    </source>
</evidence>
<dbReference type="PANTHER" id="PTHR42713">
    <property type="entry name" value="HISTIDINE KINASE-RELATED"/>
    <property type="match status" value="1"/>
</dbReference>
<organism evidence="11 12">
    <name type="scientific">Sporosarcina ureilytica</name>
    <dbReference type="NCBI Taxonomy" id="298596"/>
    <lineage>
        <taxon>Bacteria</taxon>
        <taxon>Bacillati</taxon>
        <taxon>Bacillota</taxon>
        <taxon>Bacilli</taxon>
        <taxon>Bacillales</taxon>
        <taxon>Caryophanaceae</taxon>
        <taxon>Sporosarcina</taxon>
    </lineage>
</organism>
<dbReference type="GO" id="GO:0043565">
    <property type="term" value="F:sequence-specific DNA binding"/>
    <property type="evidence" value="ECO:0007669"/>
    <property type="project" value="InterPro"/>
</dbReference>
<keyword evidence="6" id="KW-0238">DNA-binding</keyword>
<dbReference type="Pfam" id="PF12833">
    <property type="entry name" value="HTH_18"/>
    <property type="match status" value="1"/>
</dbReference>
<dbReference type="SUPFAM" id="SSF46689">
    <property type="entry name" value="Homeodomain-like"/>
    <property type="match status" value="1"/>
</dbReference>
<dbReference type="SMART" id="SM00448">
    <property type="entry name" value="REC"/>
    <property type="match status" value="1"/>
</dbReference>
<dbReference type="InterPro" id="IPR018060">
    <property type="entry name" value="HTH_AraC"/>
</dbReference>
<evidence type="ECO:0000256" key="6">
    <source>
        <dbReference type="ARBA" id="ARBA00023125"/>
    </source>
</evidence>